<dbReference type="InterPro" id="IPR010121">
    <property type="entry name" value="Pyruvate_phosphate_dikinase"/>
</dbReference>
<protein>
    <recommendedName>
        <fullName evidence="5 12">Pyruvate, phosphate dikinase</fullName>
        <ecNumber evidence="4 12">2.7.9.1</ecNumber>
    </recommendedName>
</protein>
<feature type="domain" description="Pyruvate phosphate dikinase AMP/ATP-binding" evidence="17">
    <location>
        <begin position="100"/>
        <end position="285"/>
    </location>
</feature>
<evidence type="ECO:0000256" key="6">
    <source>
        <dbReference type="ARBA" id="ARBA00022679"/>
    </source>
</evidence>
<dbReference type="PANTHER" id="PTHR22931:SF9">
    <property type="entry name" value="PYRUVATE, PHOSPHATE DIKINASE 1, CHLOROPLASTIC"/>
    <property type="match status" value="1"/>
</dbReference>
<evidence type="ECO:0000256" key="3">
    <source>
        <dbReference type="ARBA" id="ARBA00007837"/>
    </source>
</evidence>
<name>A0A061JHP6_9PROT</name>
<keyword evidence="19" id="KW-0670">Pyruvate</keyword>
<evidence type="ECO:0000256" key="7">
    <source>
        <dbReference type="ARBA" id="ARBA00022723"/>
    </source>
</evidence>
<gene>
    <name evidence="19" type="ORF">K737_300693</name>
</gene>
<feature type="domain" description="PEP-utilising enzyme C-terminal" evidence="18">
    <location>
        <begin position="512"/>
        <end position="855"/>
    </location>
</feature>
<keyword evidence="8" id="KW-0547">Nucleotide-binding</keyword>
<keyword evidence="9 19" id="KW-0418">Kinase</keyword>
<evidence type="ECO:0000256" key="2">
    <source>
        <dbReference type="ARBA" id="ARBA00003144"/>
    </source>
</evidence>
<evidence type="ECO:0000256" key="8">
    <source>
        <dbReference type="ARBA" id="ARBA00022741"/>
    </source>
</evidence>
<accession>A0A061JHP6</accession>
<proteinExistence type="inferred from homology"/>
<dbReference type="GO" id="GO:0050242">
    <property type="term" value="F:pyruvate, phosphate dikinase activity"/>
    <property type="evidence" value="ECO:0007669"/>
    <property type="project" value="UniProtKB-UniRule"/>
</dbReference>
<feature type="domain" description="Pyruvate phosphate dikinase AMP/ATP-binding" evidence="17">
    <location>
        <begin position="300"/>
        <end position="343"/>
    </location>
</feature>
<dbReference type="Gene3D" id="3.30.470.20">
    <property type="entry name" value="ATP-grasp fold, B domain"/>
    <property type="match status" value="1"/>
</dbReference>
<feature type="active site" description="Proton donor" evidence="13">
    <location>
        <position position="817"/>
    </location>
</feature>
<dbReference type="Pfam" id="PF00391">
    <property type="entry name" value="PEP-utilizers"/>
    <property type="match status" value="1"/>
</dbReference>
<evidence type="ECO:0000256" key="4">
    <source>
        <dbReference type="ARBA" id="ARBA00011994"/>
    </source>
</evidence>
<dbReference type="SUPFAM" id="SSF56059">
    <property type="entry name" value="Glutathione synthetase ATP-binding domain-like"/>
    <property type="match status" value="1"/>
</dbReference>
<evidence type="ECO:0000256" key="10">
    <source>
        <dbReference type="ARBA" id="ARBA00022840"/>
    </source>
</evidence>
<dbReference type="InterPro" id="IPR015813">
    <property type="entry name" value="Pyrv/PenolPyrv_kinase-like_dom"/>
</dbReference>
<evidence type="ECO:0000313" key="20">
    <source>
        <dbReference type="Proteomes" id="UP000026922"/>
    </source>
</evidence>
<evidence type="ECO:0000259" key="16">
    <source>
        <dbReference type="Pfam" id="PF00391"/>
    </source>
</evidence>
<feature type="domain" description="PEP-utilising enzyme mobile" evidence="16">
    <location>
        <begin position="419"/>
        <end position="496"/>
    </location>
</feature>
<dbReference type="Gene3D" id="1.10.189.10">
    <property type="entry name" value="Pyruvate Phosphate Dikinase, domain 2"/>
    <property type="match status" value="1"/>
</dbReference>
<dbReference type="SUPFAM" id="SSF51621">
    <property type="entry name" value="Phosphoenolpyruvate/pyruvate domain"/>
    <property type="match status" value="1"/>
</dbReference>
<dbReference type="AlphaFoldDB" id="A0A061JHP6"/>
<dbReference type="PANTHER" id="PTHR22931">
    <property type="entry name" value="PHOSPHOENOLPYRUVATE DIKINASE-RELATED"/>
    <property type="match status" value="1"/>
</dbReference>
<evidence type="ECO:0000256" key="14">
    <source>
        <dbReference type="PIRSR" id="PIRSR000853-2"/>
    </source>
</evidence>
<dbReference type="InterPro" id="IPR036637">
    <property type="entry name" value="Phosphohistidine_dom_sf"/>
</dbReference>
<evidence type="ECO:0000256" key="1">
    <source>
        <dbReference type="ARBA" id="ARBA00001946"/>
    </source>
</evidence>
<dbReference type="InterPro" id="IPR013815">
    <property type="entry name" value="ATP_grasp_subdomain_1"/>
</dbReference>
<keyword evidence="7 15" id="KW-0479">Metal-binding</keyword>
<feature type="binding site" evidence="14">
    <location>
        <position position="554"/>
    </location>
    <ligand>
        <name>substrate</name>
    </ligand>
</feature>
<dbReference type="Proteomes" id="UP000026922">
    <property type="component" value="Unassembled WGS sequence"/>
</dbReference>
<dbReference type="Gene3D" id="3.30.1490.20">
    <property type="entry name" value="ATP-grasp fold, A domain"/>
    <property type="match status" value="1"/>
</dbReference>
<evidence type="ECO:0000259" key="17">
    <source>
        <dbReference type="Pfam" id="PF01326"/>
    </source>
</evidence>
<dbReference type="EMBL" id="ARPM03000135">
    <property type="protein sequence ID" value="ETZ04898.1"/>
    <property type="molecule type" value="Genomic_DNA"/>
</dbReference>
<feature type="binding site" evidence="15">
    <location>
        <position position="755"/>
    </location>
    <ligand>
        <name>Mg(2+)</name>
        <dbReference type="ChEBI" id="CHEBI:18420"/>
    </ligand>
</feature>
<keyword evidence="10" id="KW-0067">ATP-binding</keyword>
<keyword evidence="20" id="KW-1185">Reference proteome</keyword>
<evidence type="ECO:0000256" key="11">
    <source>
        <dbReference type="ARBA" id="ARBA00022842"/>
    </source>
</evidence>
<organism evidence="19 20">
    <name type="scientific">Holospora undulata HU1</name>
    <dbReference type="NCBI Taxonomy" id="1321371"/>
    <lineage>
        <taxon>Bacteria</taxon>
        <taxon>Pseudomonadati</taxon>
        <taxon>Pseudomonadota</taxon>
        <taxon>Alphaproteobacteria</taxon>
        <taxon>Holosporales</taxon>
        <taxon>Holosporaceae</taxon>
        <taxon>Holospora</taxon>
    </lineage>
</organism>
<dbReference type="InterPro" id="IPR000121">
    <property type="entry name" value="PEP_util_C"/>
</dbReference>
<comment type="function">
    <text evidence="2">Catalyzes the reversible phosphorylation of pyruvate and phosphate.</text>
</comment>
<comment type="caution">
    <text evidence="19">The sequence shown here is derived from an EMBL/GenBank/DDBJ whole genome shotgun (WGS) entry which is preliminary data.</text>
</comment>
<feature type="binding site" evidence="14">
    <location>
        <position position="755"/>
    </location>
    <ligand>
        <name>substrate</name>
    </ligand>
</feature>
<dbReference type="EC" id="2.7.9.1" evidence="4 12"/>
<keyword evidence="6" id="KW-0808">Transferase</keyword>
<dbReference type="Pfam" id="PF02896">
    <property type="entry name" value="PEP-utilizers_C"/>
    <property type="match status" value="1"/>
</dbReference>
<feature type="binding site" evidence="14">
    <location>
        <position position="752"/>
    </location>
    <ligand>
        <name>substrate</name>
    </ligand>
</feature>
<dbReference type="Pfam" id="PF01326">
    <property type="entry name" value="PPDK_N"/>
    <property type="match status" value="2"/>
</dbReference>
<feature type="binding site" evidence="15">
    <location>
        <position position="731"/>
    </location>
    <ligand>
        <name>Mg(2+)</name>
        <dbReference type="ChEBI" id="CHEBI:18420"/>
    </ligand>
</feature>
<comment type="catalytic activity">
    <reaction evidence="12">
        <text>pyruvate + phosphate + ATP = phosphoenolpyruvate + AMP + diphosphate + H(+)</text>
        <dbReference type="Rhea" id="RHEA:10756"/>
        <dbReference type="ChEBI" id="CHEBI:15361"/>
        <dbReference type="ChEBI" id="CHEBI:15378"/>
        <dbReference type="ChEBI" id="CHEBI:30616"/>
        <dbReference type="ChEBI" id="CHEBI:33019"/>
        <dbReference type="ChEBI" id="CHEBI:43474"/>
        <dbReference type="ChEBI" id="CHEBI:58702"/>
        <dbReference type="ChEBI" id="CHEBI:456215"/>
        <dbReference type="EC" id="2.7.9.1"/>
    </reaction>
</comment>
<dbReference type="InterPro" id="IPR002192">
    <property type="entry name" value="PPDK_AMP/ATP-bd"/>
</dbReference>
<feature type="active site" description="Tele-phosphohistidine intermediate" evidence="13">
    <location>
        <position position="450"/>
    </location>
</feature>
<keyword evidence="11 15" id="KW-0460">Magnesium</keyword>
<evidence type="ECO:0000256" key="15">
    <source>
        <dbReference type="PIRSR" id="PIRSR000853-3"/>
    </source>
</evidence>
<comment type="cofactor">
    <cofactor evidence="1 12 15">
        <name>Mg(2+)</name>
        <dbReference type="ChEBI" id="CHEBI:18420"/>
    </cofactor>
</comment>
<sequence>MLTYFKSCVILKVRIIRLWCFFLNFPLSFSQESSFFSEEALRQDVFSPSKAGYLKMLETLQVPVPPFFLIPYLHPFSLEGLQEELLRLQIKSGKVWNDQETGQSGLFVSVRSSFKVSMPGMLDSLLNVGLTFNHALKANKEYLWRSYIKLICHYGKLVEQIDETVFPKISKTATREEAIEFERIFQEHAGYSFPQDANEQLIKAINMVRNSWNNSRAQSYRLHEKISSSSGVDVVIQVMVFGNFNQFSGTGILFTQNPSTGKKEFFGEYSIQAQGEDIVSGGMTPGPLSLLETHLPCAYKTLKDIAEKIDNFFVDMQDIEFTIEQKKVWILQTRPGKRTKTAELRILSRYVAEGVLSMQDALKRLSLNGLEQVYHSYLENLEGLENLGKGLGASPGAIFGILAIRQETVDFLASSGRNIIFAAQETHCDDVACILKASGVITATGGMTCHGAVVTRGLGKPCVTSVQELKVHCDSIEVCGQFFPEGTLLTIDGTTGNIWKGRGALKVPEKCEELEEFLEFSHRVSAIKVYANADTLEDWNAALAFNPEGIGLCRSEHMFFKNTHLPWFQGWILGLQEDLCFSRISALQEEDYTTLLKQLNGKRLTVRLLDPPLHEFLPCTFEAEKTLSHQLEVSLEKIKELASGLKENNPMLGKRGARLGILRPEIYDLQVQSLFKAAERVHKEGIPVDLGIMIPFVTVPEEFTMIKKRILQRAIWHDLTGVIWNVGVMIEIPSSALQASFFAQEADFICFGTNDLTQMILGLSRDDTAYMIEKYQSLGIFSKDPFQSIHESSVGKILSFACETILKINPNISLSVCGEHAGDPESIDFFYSLGIRGVSCSAYRGFKAKLACAKVTLEKDSFLDSSSLKNRQIA</sequence>
<dbReference type="PIRSF" id="PIRSF000853">
    <property type="entry name" value="PPDK"/>
    <property type="match status" value="1"/>
</dbReference>
<dbReference type="SUPFAM" id="SSF52009">
    <property type="entry name" value="Phosphohistidine domain"/>
    <property type="match status" value="1"/>
</dbReference>
<comment type="similarity">
    <text evidence="3 12">Belongs to the PEP-utilizing enzyme family.</text>
</comment>
<evidence type="ECO:0000256" key="9">
    <source>
        <dbReference type="ARBA" id="ARBA00022777"/>
    </source>
</evidence>
<evidence type="ECO:0000256" key="12">
    <source>
        <dbReference type="PIRNR" id="PIRNR000853"/>
    </source>
</evidence>
<feature type="binding site" evidence="14">
    <location>
        <position position="754"/>
    </location>
    <ligand>
        <name>substrate</name>
    </ligand>
</feature>
<feature type="binding site" evidence="14">
    <location>
        <position position="731"/>
    </location>
    <ligand>
        <name>substrate</name>
    </ligand>
</feature>
<reference evidence="19 20" key="1">
    <citation type="journal article" date="2013" name="Genome Announc.">
        <title>Draft Genome Sequence of Holospora undulata Strain HU1, a Micronucleus-Specific Symbiont of the Ciliate Paramecium caudatum.</title>
        <authorList>
            <person name="Dohra H."/>
            <person name="Suzuki H."/>
            <person name="Suzuki T."/>
            <person name="Tanaka K."/>
            <person name="Fujishima M."/>
        </authorList>
    </citation>
    <scope>NUCLEOTIDE SEQUENCE [LARGE SCALE GENOMIC DNA]</scope>
    <source>
        <strain evidence="19 20">HU1</strain>
    </source>
</reference>
<dbReference type="InterPro" id="IPR008279">
    <property type="entry name" value="PEP-util_enz_mobile_dom"/>
</dbReference>
<dbReference type="InterPro" id="IPR040442">
    <property type="entry name" value="Pyrv_kinase-like_dom_sf"/>
</dbReference>
<evidence type="ECO:0000313" key="19">
    <source>
        <dbReference type="EMBL" id="ETZ04898.1"/>
    </source>
</evidence>
<dbReference type="Gene3D" id="3.20.20.60">
    <property type="entry name" value="Phosphoenolpyruvate-binding domains"/>
    <property type="match status" value="1"/>
</dbReference>
<evidence type="ECO:0000259" key="18">
    <source>
        <dbReference type="Pfam" id="PF02896"/>
    </source>
</evidence>
<feature type="binding site" evidence="14">
    <location>
        <position position="753"/>
    </location>
    <ligand>
        <name>substrate</name>
    </ligand>
</feature>
<dbReference type="GO" id="GO:0046872">
    <property type="term" value="F:metal ion binding"/>
    <property type="evidence" value="ECO:0007669"/>
    <property type="project" value="UniProtKB-UniRule"/>
</dbReference>
<evidence type="ECO:0000256" key="5">
    <source>
        <dbReference type="ARBA" id="ARBA00020138"/>
    </source>
</evidence>
<dbReference type="Gene3D" id="3.50.30.10">
    <property type="entry name" value="Phosphohistidine domain"/>
    <property type="match status" value="1"/>
</dbReference>
<dbReference type="GO" id="GO:0016301">
    <property type="term" value="F:kinase activity"/>
    <property type="evidence" value="ECO:0007669"/>
    <property type="project" value="UniProtKB-UniRule"/>
</dbReference>
<feature type="binding site" evidence="14">
    <location>
        <position position="607"/>
    </location>
    <ligand>
        <name>substrate</name>
    </ligand>
</feature>
<dbReference type="GO" id="GO:0005524">
    <property type="term" value="F:ATP binding"/>
    <property type="evidence" value="ECO:0007669"/>
    <property type="project" value="UniProtKB-UniRule"/>
</dbReference>
<evidence type="ECO:0000256" key="13">
    <source>
        <dbReference type="PIRSR" id="PIRSR000853-1"/>
    </source>
</evidence>